<evidence type="ECO:0000313" key="3">
    <source>
        <dbReference type="Proteomes" id="UP000069443"/>
    </source>
</evidence>
<dbReference type="Pfam" id="PF00934">
    <property type="entry name" value="PE"/>
    <property type="match status" value="1"/>
</dbReference>
<organism evidence="2 3">
    <name type="scientific">Mycolicibacterium canariasense</name>
    <name type="common">Mycobacterium canariasense</name>
    <dbReference type="NCBI Taxonomy" id="228230"/>
    <lineage>
        <taxon>Bacteria</taxon>
        <taxon>Bacillati</taxon>
        <taxon>Actinomycetota</taxon>
        <taxon>Actinomycetes</taxon>
        <taxon>Mycobacteriales</taxon>
        <taxon>Mycobacteriaceae</taxon>
        <taxon>Mycolicibacterium</taxon>
    </lineage>
</organism>
<dbReference type="RefSeq" id="WP_062658824.1">
    <property type="nucleotide sequence ID" value="NZ_BCSY01000078.1"/>
</dbReference>
<dbReference type="Gene3D" id="1.10.287.850">
    <property type="entry name" value="HP0062-like domain"/>
    <property type="match status" value="1"/>
</dbReference>
<dbReference type="Proteomes" id="UP000069443">
    <property type="component" value="Unassembled WGS sequence"/>
</dbReference>
<sequence length="98" mass="10550">MADNDILRMRPTEVAEASAQLDALASRVEQLMQTETPNLSVQPGARDEVSQHVADTLNGVHDAFGASVERGVTEMRETAATLRSQADDVTHLDDGFAV</sequence>
<accession>A0A100WGR6</accession>
<evidence type="ECO:0000259" key="1">
    <source>
        <dbReference type="Pfam" id="PF00934"/>
    </source>
</evidence>
<name>A0A100WGR6_MYCCR</name>
<keyword evidence="3" id="KW-1185">Reference proteome</keyword>
<feature type="domain" description="PE" evidence="1">
    <location>
        <begin position="8"/>
        <end position="91"/>
    </location>
</feature>
<dbReference type="STRING" id="228230.RMCC_4942"/>
<reference evidence="3" key="1">
    <citation type="journal article" date="2016" name="Genome Announc.">
        <title>Draft Genome Sequences of Five Rapidly Growing Mycobacterium Species, M. thermoresistibile, M. fortuitum subsp. acetamidolyticum, M. canariasense, M. brisbanense, and M. novocastrense.</title>
        <authorList>
            <person name="Katahira K."/>
            <person name="Ogura Y."/>
            <person name="Gotoh Y."/>
            <person name="Hayashi T."/>
        </authorList>
    </citation>
    <scope>NUCLEOTIDE SEQUENCE [LARGE SCALE GENOMIC DNA]</scope>
    <source>
        <strain evidence="3">JCM15298</strain>
    </source>
</reference>
<dbReference type="InterPro" id="IPR000084">
    <property type="entry name" value="PE-PGRS_N"/>
</dbReference>
<gene>
    <name evidence="2" type="ORF">RMCC_4942</name>
</gene>
<reference evidence="3" key="2">
    <citation type="submission" date="2016-02" db="EMBL/GenBank/DDBJ databases">
        <title>Draft genome sequence of five rapidly growing Mycobacterium species.</title>
        <authorList>
            <person name="Katahira K."/>
            <person name="Gotou Y."/>
            <person name="Iida K."/>
            <person name="Ogura Y."/>
            <person name="Hayashi T."/>
        </authorList>
    </citation>
    <scope>NUCLEOTIDE SEQUENCE [LARGE SCALE GENOMIC DNA]</scope>
    <source>
        <strain evidence="3">JCM15298</strain>
    </source>
</reference>
<dbReference type="AlphaFoldDB" id="A0A100WGR6"/>
<dbReference type="EMBL" id="BCSY01000078">
    <property type="protein sequence ID" value="GAS97977.1"/>
    <property type="molecule type" value="Genomic_DNA"/>
</dbReference>
<protein>
    <recommendedName>
        <fullName evidence="1">PE domain-containing protein</fullName>
    </recommendedName>
</protein>
<proteinExistence type="predicted"/>
<comment type="caution">
    <text evidence="2">The sequence shown here is derived from an EMBL/GenBank/DDBJ whole genome shotgun (WGS) entry which is preliminary data.</text>
</comment>
<evidence type="ECO:0000313" key="2">
    <source>
        <dbReference type="EMBL" id="GAS97977.1"/>
    </source>
</evidence>